<evidence type="ECO:0000313" key="3">
    <source>
        <dbReference type="EMBL" id="TLP74718.1"/>
    </source>
</evidence>
<dbReference type="SUPFAM" id="SSF53448">
    <property type="entry name" value="Nucleotide-diphospho-sugar transferases"/>
    <property type="match status" value="1"/>
</dbReference>
<keyword evidence="1" id="KW-1003">Cell membrane</keyword>
<keyword evidence="3" id="KW-0808">Transferase</keyword>
<evidence type="ECO:0000313" key="4">
    <source>
        <dbReference type="Proteomes" id="UP000307510"/>
    </source>
</evidence>
<dbReference type="CDD" id="cd00761">
    <property type="entry name" value="Glyco_tranf_GTA_type"/>
    <property type="match status" value="1"/>
</dbReference>
<name>A0A5R9A7U2_PSENT</name>
<keyword evidence="1" id="KW-0997">Cell inner membrane</keyword>
<dbReference type="RefSeq" id="WP_138213815.1">
    <property type="nucleotide sequence ID" value="NZ_VASG01000003.1"/>
</dbReference>
<dbReference type="PANTHER" id="PTHR43685:SF13">
    <property type="entry name" value="O ANTIGEN BIOSYNTHESIS RHAMNOSYLTRANSFERASE RFBN"/>
    <property type="match status" value="1"/>
</dbReference>
<evidence type="ECO:0000256" key="1">
    <source>
        <dbReference type="ARBA" id="ARBA00022519"/>
    </source>
</evidence>
<dbReference type="GO" id="GO:0044010">
    <property type="term" value="P:single-species biofilm formation"/>
    <property type="evidence" value="ECO:0007669"/>
    <property type="project" value="TreeGrafter"/>
</dbReference>
<accession>A0A5R9A7U2</accession>
<evidence type="ECO:0000259" key="2">
    <source>
        <dbReference type="Pfam" id="PF00535"/>
    </source>
</evidence>
<dbReference type="InterPro" id="IPR050834">
    <property type="entry name" value="Glycosyltransf_2"/>
</dbReference>
<feature type="domain" description="Glycosyltransferase 2-like" evidence="2">
    <location>
        <begin position="11"/>
        <end position="184"/>
    </location>
</feature>
<dbReference type="InterPro" id="IPR001173">
    <property type="entry name" value="Glyco_trans_2-like"/>
</dbReference>
<sequence length="332" mass="38048">MTGSSTGPTISVVIPTKNGGPLFGRVLASVLEQQVPGELDVLVVDSGSTDETLEIVRRYPQVRLIEIPPREFGHGKTRNLAISQAKGEFVAIITQDALPASPHWLTKMCEPLLAIPTVAGVFGRHLAYPEATAFTRNELITHFDGFKADPVVKLNDAERYTYDEGYRQFLYFFSDNNAMLRRSVWECLPYPEVDFAEDQAWARLIIEEGYQKAYAHDACVYHSHDYDLIERLQRSFDESHSLRRLFNYKGAMGIRHALRSFIALTLRDLKFSWKSKLYRAHPGQVARMPFDNFMRVTGSYLGERAERIPLALRMRLSRDRKLMQIDDWSKRS</sequence>
<proteinExistence type="predicted"/>
<reference evidence="3 4" key="1">
    <citation type="submission" date="2019-05" db="EMBL/GenBank/DDBJ databases">
        <authorList>
            <person name="Moore K."/>
            <person name="O'Neill P."/>
            <person name="Farbos A."/>
            <person name="Studholme D.J."/>
        </authorList>
    </citation>
    <scope>NUCLEOTIDE SEQUENCE [LARGE SCALE GENOMIC DNA]</scope>
    <source>
        <strain evidence="3 4">DSM 9128</strain>
    </source>
</reference>
<dbReference type="PANTHER" id="PTHR43685">
    <property type="entry name" value="GLYCOSYLTRANSFERASE"/>
    <property type="match status" value="1"/>
</dbReference>
<keyword evidence="1" id="KW-0472">Membrane</keyword>
<comment type="caution">
    <text evidence="3">The sequence shown here is derived from an EMBL/GenBank/DDBJ whole genome shotgun (WGS) entry which is preliminary data.</text>
</comment>
<dbReference type="Pfam" id="PF00535">
    <property type="entry name" value="Glycos_transf_2"/>
    <property type="match status" value="1"/>
</dbReference>
<dbReference type="EMBL" id="VASG01000003">
    <property type="protein sequence ID" value="TLP74718.1"/>
    <property type="molecule type" value="Genomic_DNA"/>
</dbReference>
<dbReference type="GO" id="GO:0016740">
    <property type="term" value="F:transferase activity"/>
    <property type="evidence" value="ECO:0007669"/>
    <property type="project" value="UniProtKB-KW"/>
</dbReference>
<protein>
    <submittedName>
        <fullName evidence="3">Glycosyltransferase family 2 protein</fullName>
    </submittedName>
</protein>
<dbReference type="AlphaFoldDB" id="A0A5R9A7U2"/>
<reference evidence="4" key="2">
    <citation type="submission" date="2019-06" db="EMBL/GenBank/DDBJ databases">
        <title>AzeR, a transcriptional regulator that responds to azelaic acid in Pseudomonas nitroreducens.</title>
        <authorList>
            <person name="Bez C."/>
            <person name="Javvadi S.G."/>
            <person name="Bertani I."/>
            <person name="Devescovi G."/>
            <person name="Studholme D.J."/>
            <person name="Geller A."/>
            <person name="Levy A."/>
            <person name="Venturi V."/>
        </authorList>
    </citation>
    <scope>NUCLEOTIDE SEQUENCE [LARGE SCALE GENOMIC DNA]</scope>
    <source>
        <strain evidence="4">DSM 9128</strain>
    </source>
</reference>
<organism evidence="3 4">
    <name type="scientific">Pseudomonas nitroreducens</name>
    <dbReference type="NCBI Taxonomy" id="46680"/>
    <lineage>
        <taxon>Bacteria</taxon>
        <taxon>Pseudomonadati</taxon>
        <taxon>Pseudomonadota</taxon>
        <taxon>Gammaproteobacteria</taxon>
        <taxon>Pseudomonadales</taxon>
        <taxon>Pseudomonadaceae</taxon>
        <taxon>Pseudomonas</taxon>
    </lineage>
</organism>
<dbReference type="InterPro" id="IPR029044">
    <property type="entry name" value="Nucleotide-diphossugar_trans"/>
</dbReference>
<dbReference type="Gene3D" id="3.90.550.10">
    <property type="entry name" value="Spore Coat Polysaccharide Biosynthesis Protein SpsA, Chain A"/>
    <property type="match status" value="1"/>
</dbReference>
<dbReference type="Proteomes" id="UP000307510">
    <property type="component" value="Unassembled WGS sequence"/>
</dbReference>
<gene>
    <name evidence="3" type="ORF">FEA48_10905</name>
</gene>